<evidence type="ECO:0000313" key="2">
    <source>
        <dbReference type="EMBL" id="PWZ14537.1"/>
    </source>
</evidence>
<dbReference type="InterPro" id="IPR055290">
    <property type="entry name" value="At3g26010-like"/>
</dbReference>
<dbReference type="EMBL" id="NCVQ01000008">
    <property type="protein sequence ID" value="PWZ14537.1"/>
    <property type="molecule type" value="Genomic_DNA"/>
</dbReference>
<reference evidence="2 3" key="1">
    <citation type="journal article" date="2018" name="Nat. Genet.">
        <title>Extensive intraspecific gene order and gene structural variations between Mo17 and other maize genomes.</title>
        <authorList>
            <person name="Sun S."/>
            <person name="Zhou Y."/>
            <person name="Chen J."/>
            <person name="Shi J."/>
            <person name="Zhao H."/>
            <person name="Zhao H."/>
            <person name="Song W."/>
            <person name="Zhang M."/>
            <person name="Cui Y."/>
            <person name="Dong X."/>
            <person name="Liu H."/>
            <person name="Ma X."/>
            <person name="Jiao Y."/>
            <person name="Wang B."/>
            <person name="Wei X."/>
            <person name="Stein J.C."/>
            <person name="Glaubitz J.C."/>
            <person name="Lu F."/>
            <person name="Yu G."/>
            <person name="Liang C."/>
            <person name="Fengler K."/>
            <person name="Li B."/>
            <person name="Rafalski A."/>
            <person name="Schnable P.S."/>
            <person name="Ware D.H."/>
            <person name="Buckler E.S."/>
            <person name="Lai J."/>
        </authorList>
    </citation>
    <scope>NUCLEOTIDE SEQUENCE [LARGE SCALE GENOMIC DNA]</scope>
    <source>
        <strain evidence="3">cv. Missouri 17</strain>
        <tissue evidence="2">Seedling</tissue>
    </source>
</reference>
<accession>A0A3L6E2W5</accession>
<evidence type="ECO:0000259" key="1">
    <source>
        <dbReference type="PROSITE" id="PS50181"/>
    </source>
</evidence>
<comment type="caution">
    <text evidence="2">The sequence shown here is derived from an EMBL/GenBank/DDBJ whole genome shotgun (WGS) entry which is preliminary data.</text>
</comment>
<evidence type="ECO:0000313" key="3">
    <source>
        <dbReference type="Proteomes" id="UP000251960"/>
    </source>
</evidence>
<name>A0A3L6E2W5_MAIZE</name>
<dbReference type="PANTHER" id="PTHR35546">
    <property type="entry name" value="F-BOX PROTEIN INTERACTION DOMAIN PROTEIN-RELATED"/>
    <property type="match status" value="1"/>
</dbReference>
<dbReference type="Pfam" id="PF00646">
    <property type="entry name" value="F-box"/>
    <property type="match status" value="1"/>
</dbReference>
<dbReference type="PANTHER" id="PTHR35546:SF17">
    <property type="entry name" value="RECEPTOR-LIKE KINASE-LIKE"/>
    <property type="match status" value="1"/>
</dbReference>
<dbReference type="ExpressionAtlas" id="A0A3L6E2W5">
    <property type="expression patterns" value="baseline and differential"/>
</dbReference>
<proteinExistence type="predicted"/>
<dbReference type="SMART" id="SM00256">
    <property type="entry name" value="FBOX"/>
    <property type="match status" value="1"/>
</dbReference>
<feature type="domain" description="F-box" evidence="1">
    <location>
        <begin position="56"/>
        <end position="102"/>
    </location>
</feature>
<gene>
    <name evidence="2" type="primary">At3g17530_2</name>
    <name evidence="2" type="ORF">Zm00014a_008683</name>
</gene>
<organism evidence="2 3">
    <name type="scientific">Zea mays</name>
    <name type="common">Maize</name>
    <dbReference type="NCBI Taxonomy" id="4577"/>
    <lineage>
        <taxon>Eukaryota</taxon>
        <taxon>Viridiplantae</taxon>
        <taxon>Streptophyta</taxon>
        <taxon>Embryophyta</taxon>
        <taxon>Tracheophyta</taxon>
        <taxon>Spermatophyta</taxon>
        <taxon>Magnoliopsida</taxon>
        <taxon>Liliopsida</taxon>
        <taxon>Poales</taxon>
        <taxon>Poaceae</taxon>
        <taxon>PACMAD clade</taxon>
        <taxon>Panicoideae</taxon>
        <taxon>Andropogonodae</taxon>
        <taxon>Andropogoneae</taxon>
        <taxon>Tripsacinae</taxon>
        <taxon>Zea</taxon>
    </lineage>
</organism>
<feature type="non-terminal residue" evidence="2">
    <location>
        <position position="1"/>
    </location>
</feature>
<dbReference type="Gene3D" id="1.20.1280.50">
    <property type="match status" value="1"/>
</dbReference>
<dbReference type="CDD" id="cd22157">
    <property type="entry name" value="F-box_AtFBW1-like"/>
    <property type="match status" value="1"/>
</dbReference>
<dbReference type="AlphaFoldDB" id="A0A3L6E2W5"/>
<dbReference type="Proteomes" id="UP000251960">
    <property type="component" value="Chromosome 7"/>
</dbReference>
<dbReference type="InterPro" id="IPR036047">
    <property type="entry name" value="F-box-like_dom_sf"/>
</dbReference>
<dbReference type="InterPro" id="IPR001810">
    <property type="entry name" value="F-box_dom"/>
</dbReference>
<dbReference type="SUPFAM" id="SSF81383">
    <property type="entry name" value="F-box domain"/>
    <property type="match status" value="1"/>
</dbReference>
<dbReference type="PROSITE" id="PS50181">
    <property type="entry name" value="FBOX"/>
    <property type="match status" value="1"/>
</dbReference>
<sequence length="454" mass="50372">APLNLWLWTLLSSQTPHLSKGPPASAASAAVDADPLRQPLAARPFPAPGAMDCAKGRAVADLYDELMVEILSRVPVKDLRRCTCVCKSWRNLITDPLNRKKLPQTLEGFFHGVVGGPLSYGQFTSLSGSGERVPPVDPSFSFITAMLPGVERMVLLDSCNGLLLFGCTREDKFGYIVTNPATKELMTVPASSGSCPPPPPFERGMDVGERYAHTFLMINPAVSSHFHLVQIWENTAVEEVETVHSYSSETKAWSDRSSKWGRGEEGGEWELWGESVIGFKCSWALVDGLLHFLAFDLQKQEDVIIAVDGEGETCRIIGWHGKDVVAIVFIGQSQDHLHCIGVNLQLHQGSQVCFTQMSIWVLEDYDTEAWILKHNVSSLQFFELLSDPIKDFHIVAIHPDHNSFILVQHWNQKLVSYNMDTQELHGLCTLGKGYVIITPYVPCFLESSVLATKH</sequence>
<protein>
    <submittedName>
        <fullName evidence="2">F-box/kelch-repeat protein</fullName>
    </submittedName>
</protein>